<dbReference type="Proteomes" id="UP000722989">
    <property type="component" value="Unassembled WGS sequence"/>
</dbReference>
<evidence type="ECO:0000313" key="8">
    <source>
        <dbReference type="Proteomes" id="UP000722989"/>
    </source>
</evidence>
<keyword evidence="4 5" id="KW-0472">Membrane</keyword>
<feature type="transmembrane region" description="Helical" evidence="5">
    <location>
        <begin position="257"/>
        <end position="275"/>
    </location>
</feature>
<comment type="subcellular location">
    <subcellularLocation>
        <location evidence="1">Cell membrane</location>
        <topology evidence="1">Multi-pass membrane protein</topology>
    </subcellularLocation>
</comment>
<feature type="domain" description="Major facilitator superfamily (MFS) profile" evidence="6">
    <location>
        <begin position="216"/>
        <end position="401"/>
    </location>
</feature>
<feature type="transmembrane region" description="Helical" evidence="5">
    <location>
        <begin position="148"/>
        <end position="170"/>
    </location>
</feature>
<keyword evidence="3 5" id="KW-1133">Transmembrane helix</keyword>
<feature type="transmembrane region" description="Helical" evidence="5">
    <location>
        <begin position="21"/>
        <end position="44"/>
    </location>
</feature>
<dbReference type="InterPro" id="IPR020846">
    <property type="entry name" value="MFS_dom"/>
</dbReference>
<dbReference type="EMBL" id="JAATVY010000007">
    <property type="protein sequence ID" value="NJC70717.1"/>
    <property type="molecule type" value="Genomic_DNA"/>
</dbReference>
<keyword evidence="8" id="KW-1185">Reference proteome</keyword>
<organism evidence="7 8">
    <name type="scientific">Planosporangium thailandense</name>
    <dbReference type="NCBI Taxonomy" id="765197"/>
    <lineage>
        <taxon>Bacteria</taxon>
        <taxon>Bacillati</taxon>
        <taxon>Actinomycetota</taxon>
        <taxon>Actinomycetes</taxon>
        <taxon>Micromonosporales</taxon>
        <taxon>Micromonosporaceae</taxon>
        <taxon>Planosporangium</taxon>
    </lineage>
</organism>
<dbReference type="PANTHER" id="PTHR23542:SF1">
    <property type="entry name" value="MAJOR FACILITATOR SUPERFAMILY (MFS) PROFILE DOMAIN-CONTAINING PROTEIN"/>
    <property type="match status" value="1"/>
</dbReference>
<comment type="caution">
    <text evidence="7">The sequence shown here is derived from an EMBL/GenBank/DDBJ whole genome shotgun (WGS) entry which is preliminary data.</text>
</comment>
<dbReference type="InterPro" id="IPR036259">
    <property type="entry name" value="MFS_trans_sf"/>
</dbReference>
<feature type="transmembrane region" description="Helical" evidence="5">
    <location>
        <begin position="176"/>
        <end position="196"/>
    </location>
</feature>
<feature type="transmembrane region" description="Helical" evidence="5">
    <location>
        <begin position="109"/>
        <end position="127"/>
    </location>
</feature>
<name>A0ABX0XXS5_9ACTN</name>
<feature type="transmembrane region" description="Helical" evidence="5">
    <location>
        <begin position="349"/>
        <end position="372"/>
    </location>
</feature>
<feature type="transmembrane region" description="Helical" evidence="5">
    <location>
        <begin position="84"/>
        <end position="103"/>
    </location>
</feature>
<sequence>MSPHPGLAGYRRLLRRPGAASVLLLSLVARLPVSMVPIGLVLLVRAERGSFAAAGIVAGTFAVGTAVGSPVWGRAIDARGQSRLVSVGSAVCAVLVAALALLPGTTVPLAVLAVVALFAGGALPPVTPAARAVWRSMLGEGAALRSALALDAAAVEVLFVGGPVIVGLVLARFSPAAPVLLAALLQVVGGIGYAATDAARAVRPTAVVRAVDPDRPRFEGLIGPLAVGTALAVAFGITDTALAATAREVLHDASRVGLLFTAIAGGSALGGVLFGTRHLTPSAERRALPVLLGVVTIGLLAVPLALRAGAPLLVVLLLLHLTGLCIAPSLIVVMGQVDRAAPDGRLSEAQAWLATATLVGSSAGTPVGGVVVDVLGVPASYAIGALAAGVACLLARHTRGR</sequence>
<protein>
    <submittedName>
        <fullName evidence="7">MFS transporter</fullName>
    </submittedName>
</protein>
<feature type="transmembrane region" description="Helical" evidence="5">
    <location>
        <begin position="287"/>
        <end position="306"/>
    </location>
</feature>
<proteinExistence type="predicted"/>
<dbReference type="SUPFAM" id="SSF103473">
    <property type="entry name" value="MFS general substrate transporter"/>
    <property type="match status" value="1"/>
</dbReference>
<dbReference type="PANTHER" id="PTHR23542">
    <property type="match status" value="1"/>
</dbReference>
<evidence type="ECO:0000313" key="7">
    <source>
        <dbReference type="EMBL" id="NJC70717.1"/>
    </source>
</evidence>
<keyword evidence="2 5" id="KW-0812">Transmembrane</keyword>
<feature type="transmembrane region" description="Helical" evidence="5">
    <location>
        <begin position="378"/>
        <end position="395"/>
    </location>
</feature>
<evidence type="ECO:0000256" key="4">
    <source>
        <dbReference type="ARBA" id="ARBA00023136"/>
    </source>
</evidence>
<reference evidence="7 8" key="1">
    <citation type="submission" date="2020-03" db="EMBL/GenBank/DDBJ databases">
        <title>WGS of the type strain of Planosporangium spp.</title>
        <authorList>
            <person name="Thawai C."/>
        </authorList>
    </citation>
    <scope>NUCLEOTIDE SEQUENCE [LARGE SCALE GENOMIC DNA]</scope>
    <source>
        <strain evidence="7 8">TBRC 5610</strain>
    </source>
</reference>
<evidence type="ECO:0000256" key="5">
    <source>
        <dbReference type="SAM" id="Phobius"/>
    </source>
</evidence>
<accession>A0ABX0XXS5</accession>
<evidence type="ECO:0000259" key="6">
    <source>
        <dbReference type="PROSITE" id="PS50850"/>
    </source>
</evidence>
<dbReference type="RefSeq" id="WP_167925606.1">
    <property type="nucleotide sequence ID" value="NZ_JAATVY010000007.1"/>
</dbReference>
<feature type="transmembrane region" description="Helical" evidence="5">
    <location>
        <begin position="217"/>
        <end position="237"/>
    </location>
</feature>
<evidence type="ECO:0000256" key="2">
    <source>
        <dbReference type="ARBA" id="ARBA00022692"/>
    </source>
</evidence>
<dbReference type="Gene3D" id="1.20.1250.20">
    <property type="entry name" value="MFS general substrate transporter like domains"/>
    <property type="match status" value="2"/>
</dbReference>
<evidence type="ECO:0000256" key="3">
    <source>
        <dbReference type="ARBA" id="ARBA00022989"/>
    </source>
</evidence>
<evidence type="ECO:0000256" key="1">
    <source>
        <dbReference type="ARBA" id="ARBA00004651"/>
    </source>
</evidence>
<feature type="transmembrane region" description="Helical" evidence="5">
    <location>
        <begin position="312"/>
        <end position="337"/>
    </location>
</feature>
<feature type="transmembrane region" description="Helical" evidence="5">
    <location>
        <begin position="50"/>
        <end position="72"/>
    </location>
</feature>
<dbReference type="PROSITE" id="PS50850">
    <property type="entry name" value="MFS"/>
    <property type="match status" value="1"/>
</dbReference>
<gene>
    <name evidence="7" type="ORF">HC031_13475</name>
</gene>